<evidence type="ECO:0000256" key="1">
    <source>
        <dbReference type="SAM" id="Phobius"/>
    </source>
</evidence>
<dbReference type="EMBL" id="HBIH01032590">
    <property type="protein sequence ID" value="CAE0332390.1"/>
    <property type="molecule type" value="Transcribed_RNA"/>
</dbReference>
<sequence length="135" mass="16080">MNSMPHSPGPAEPNQPHFPQNMDFSLLSRDFADIIVWDGLQEVLLVMTKIYHLRLFEFSYEYEADVSKDVKRLKQSGHLNPYEPTYLRKVKQPYHALRLTRLVLYVQIYYLLIKCSLRFFWHVLSAFSSLFSFLF</sequence>
<feature type="transmembrane region" description="Helical" evidence="1">
    <location>
        <begin position="96"/>
        <end position="113"/>
    </location>
</feature>
<keyword evidence="1" id="KW-0812">Transmembrane</keyword>
<evidence type="ECO:0000313" key="2">
    <source>
        <dbReference type="EMBL" id="CAE0332390.1"/>
    </source>
</evidence>
<organism evidence="2">
    <name type="scientific">Strombidium inclinatum</name>
    <dbReference type="NCBI Taxonomy" id="197538"/>
    <lineage>
        <taxon>Eukaryota</taxon>
        <taxon>Sar</taxon>
        <taxon>Alveolata</taxon>
        <taxon>Ciliophora</taxon>
        <taxon>Intramacronucleata</taxon>
        <taxon>Spirotrichea</taxon>
        <taxon>Oligotrichia</taxon>
        <taxon>Strombidiidae</taxon>
        <taxon>Strombidium</taxon>
    </lineage>
</organism>
<reference evidence="2" key="1">
    <citation type="submission" date="2021-01" db="EMBL/GenBank/DDBJ databases">
        <authorList>
            <person name="Corre E."/>
            <person name="Pelletier E."/>
            <person name="Niang G."/>
            <person name="Scheremetjew M."/>
            <person name="Finn R."/>
            <person name="Kale V."/>
            <person name="Holt S."/>
            <person name="Cochrane G."/>
            <person name="Meng A."/>
            <person name="Brown T."/>
            <person name="Cohen L."/>
        </authorList>
    </citation>
    <scope>NUCLEOTIDE SEQUENCE</scope>
    <source>
        <strain evidence="2">S3</strain>
    </source>
</reference>
<dbReference type="AlphaFoldDB" id="A0A7S3IWB1"/>
<name>A0A7S3IWB1_9SPIT</name>
<accession>A0A7S3IWB1</accession>
<keyword evidence="1" id="KW-0472">Membrane</keyword>
<protein>
    <submittedName>
        <fullName evidence="2">Uncharacterized protein</fullName>
    </submittedName>
</protein>
<gene>
    <name evidence="2" type="ORF">SINC0208_LOCUS13026</name>
</gene>
<keyword evidence="1" id="KW-1133">Transmembrane helix</keyword>
<proteinExistence type="predicted"/>